<comment type="cofactor">
    <cofactor evidence="1 6">
        <name>FAD</name>
        <dbReference type="ChEBI" id="CHEBI:57692"/>
    </cofactor>
</comment>
<proteinExistence type="predicted"/>
<evidence type="ECO:0000259" key="7">
    <source>
        <dbReference type="PROSITE" id="PS51324"/>
    </source>
</evidence>
<keyword evidence="4 6" id="KW-0560">Oxidoreductase</keyword>
<dbReference type="SUPFAM" id="SSF69000">
    <property type="entry name" value="FAD-dependent thiol oxidase"/>
    <property type="match status" value="1"/>
</dbReference>
<name>W7XER3_TETTS</name>
<dbReference type="GeneID" id="24439268"/>
<evidence type="ECO:0000256" key="5">
    <source>
        <dbReference type="ARBA" id="ARBA00023157"/>
    </source>
</evidence>
<evidence type="ECO:0000313" key="8">
    <source>
        <dbReference type="EMBL" id="EWS72391.1"/>
    </source>
</evidence>
<keyword evidence="9" id="KW-1185">Reference proteome</keyword>
<sequence>MASDKQYIVIGAIAGFLLCLFTMQTIHNFNMNSEKVKKVDPKALAFQKYFSAVIPDEWGGGKVDPYTYNINDPDLTEEEIAKKKQEEDQETKNKGVKKINEYEKHYNITRTELGNCGWMVLHMISATYPLEVNEEFVEKTNLFLNLFGQFYPCKECSGHFLKMTSKQQFTGRTRQDFMEYLCDLHNQVNLRLGKKIYDCKTYPMEKWGGNCGCQSGSGPVNEEGKQ</sequence>
<keyword evidence="6" id="KW-0812">Transmembrane</keyword>
<dbReference type="Pfam" id="PF04777">
    <property type="entry name" value="Evr1_Alr"/>
    <property type="match status" value="1"/>
</dbReference>
<dbReference type="GO" id="GO:0005739">
    <property type="term" value="C:mitochondrion"/>
    <property type="evidence" value="ECO:0007669"/>
    <property type="project" value="TreeGrafter"/>
</dbReference>
<dbReference type="FunCoup" id="W7XER3">
    <property type="interactions" value="9"/>
</dbReference>
<dbReference type="AlphaFoldDB" id="W7XER3"/>
<keyword evidence="5" id="KW-1015">Disulfide bond</keyword>
<accession>W7XER3</accession>
<dbReference type="RefSeq" id="XP_012655075.1">
    <property type="nucleotide sequence ID" value="XM_012799621.1"/>
</dbReference>
<reference evidence="9" key="1">
    <citation type="journal article" date="2006" name="PLoS Biol.">
        <title>Macronuclear genome sequence of the ciliate Tetrahymena thermophila, a model eukaryote.</title>
        <authorList>
            <person name="Eisen J.A."/>
            <person name="Coyne R.S."/>
            <person name="Wu M."/>
            <person name="Wu D."/>
            <person name="Thiagarajan M."/>
            <person name="Wortman J.R."/>
            <person name="Badger J.H."/>
            <person name="Ren Q."/>
            <person name="Amedeo P."/>
            <person name="Jones K.M."/>
            <person name="Tallon L.J."/>
            <person name="Delcher A.L."/>
            <person name="Salzberg S.L."/>
            <person name="Silva J.C."/>
            <person name="Haas B.J."/>
            <person name="Majoros W.H."/>
            <person name="Farzad M."/>
            <person name="Carlton J.M."/>
            <person name="Smith R.K. Jr."/>
            <person name="Garg J."/>
            <person name="Pearlman R.E."/>
            <person name="Karrer K.M."/>
            <person name="Sun L."/>
            <person name="Manning G."/>
            <person name="Elde N.C."/>
            <person name="Turkewitz A.P."/>
            <person name="Asai D.J."/>
            <person name="Wilkes D.E."/>
            <person name="Wang Y."/>
            <person name="Cai H."/>
            <person name="Collins K."/>
            <person name="Stewart B.A."/>
            <person name="Lee S.R."/>
            <person name="Wilamowska K."/>
            <person name="Weinberg Z."/>
            <person name="Ruzzo W.L."/>
            <person name="Wloga D."/>
            <person name="Gaertig J."/>
            <person name="Frankel J."/>
            <person name="Tsao C.-C."/>
            <person name="Gorovsky M.A."/>
            <person name="Keeling P.J."/>
            <person name="Waller R.F."/>
            <person name="Patron N.J."/>
            <person name="Cherry J.M."/>
            <person name="Stover N.A."/>
            <person name="Krieger C.J."/>
            <person name="del Toro C."/>
            <person name="Ryder H.F."/>
            <person name="Williamson S.C."/>
            <person name="Barbeau R.A."/>
            <person name="Hamilton E.P."/>
            <person name="Orias E."/>
        </authorList>
    </citation>
    <scope>NUCLEOTIDE SEQUENCE [LARGE SCALE GENOMIC DNA]</scope>
    <source>
        <strain evidence="9">SB210</strain>
    </source>
</reference>
<dbReference type="EMBL" id="GG662512">
    <property type="protein sequence ID" value="EWS72391.1"/>
    <property type="molecule type" value="Genomic_DNA"/>
</dbReference>
<dbReference type="InParanoid" id="W7XER3"/>
<gene>
    <name evidence="8" type="ORF">TTHERM_000494269</name>
</gene>
<protein>
    <recommendedName>
        <fullName evidence="6">Sulfhydryl oxidase</fullName>
        <ecNumber evidence="6">1.8.3.2</ecNumber>
    </recommendedName>
</protein>
<dbReference type="PANTHER" id="PTHR12645">
    <property type="entry name" value="ALR/ERV"/>
    <property type="match status" value="1"/>
</dbReference>
<dbReference type="InterPro" id="IPR017905">
    <property type="entry name" value="ERV/ALR_sulphydryl_oxidase"/>
</dbReference>
<keyword evidence="3 6" id="KW-0274">FAD</keyword>
<evidence type="ECO:0000256" key="1">
    <source>
        <dbReference type="ARBA" id="ARBA00001974"/>
    </source>
</evidence>
<dbReference type="InterPro" id="IPR036774">
    <property type="entry name" value="ERV/ALR_sulphydryl_oxid_sf"/>
</dbReference>
<dbReference type="InterPro" id="IPR039799">
    <property type="entry name" value="ALR/ERV"/>
</dbReference>
<dbReference type="PROSITE" id="PS51324">
    <property type="entry name" value="ERV_ALR"/>
    <property type="match status" value="1"/>
</dbReference>
<comment type="catalytic activity">
    <reaction evidence="6">
        <text>2 R'C(R)SH + O2 = R'C(R)S-S(R)CR' + H2O2</text>
        <dbReference type="Rhea" id="RHEA:17357"/>
        <dbReference type="ChEBI" id="CHEBI:15379"/>
        <dbReference type="ChEBI" id="CHEBI:16240"/>
        <dbReference type="ChEBI" id="CHEBI:16520"/>
        <dbReference type="ChEBI" id="CHEBI:17412"/>
        <dbReference type="EC" id="1.8.3.2"/>
    </reaction>
</comment>
<organism evidence="8 9">
    <name type="scientific">Tetrahymena thermophila (strain SB210)</name>
    <dbReference type="NCBI Taxonomy" id="312017"/>
    <lineage>
        <taxon>Eukaryota</taxon>
        <taxon>Sar</taxon>
        <taxon>Alveolata</taxon>
        <taxon>Ciliophora</taxon>
        <taxon>Intramacronucleata</taxon>
        <taxon>Oligohymenophorea</taxon>
        <taxon>Hymenostomatida</taxon>
        <taxon>Tetrahymenina</taxon>
        <taxon>Tetrahymenidae</taxon>
        <taxon>Tetrahymena</taxon>
    </lineage>
</organism>
<dbReference type="EC" id="1.8.3.2" evidence="6"/>
<dbReference type="OrthoDB" id="17199at2759"/>
<keyword evidence="6" id="KW-1133">Transmembrane helix</keyword>
<dbReference type="PANTHER" id="PTHR12645:SF0">
    <property type="entry name" value="FAD-LINKED SULFHYDRYL OXIDASE ALR"/>
    <property type="match status" value="1"/>
</dbReference>
<dbReference type="Gene3D" id="1.20.120.310">
    <property type="entry name" value="ERV/ALR sulfhydryl oxidase domain"/>
    <property type="match status" value="1"/>
</dbReference>
<evidence type="ECO:0000256" key="3">
    <source>
        <dbReference type="ARBA" id="ARBA00022827"/>
    </source>
</evidence>
<evidence type="ECO:0000256" key="2">
    <source>
        <dbReference type="ARBA" id="ARBA00022630"/>
    </source>
</evidence>
<feature type="domain" description="ERV/ALR sulfhydryl oxidase" evidence="7">
    <location>
        <begin position="106"/>
        <end position="207"/>
    </location>
</feature>
<feature type="transmembrane region" description="Helical" evidence="6">
    <location>
        <begin position="7"/>
        <end position="26"/>
    </location>
</feature>
<evidence type="ECO:0000313" key="9">
    <source>
        <dbReference type="Proteomes" id="UP000009168"/>
    </source>
</evidence>
<dbReference type="eggNOG" id="KOG3355">
    <property type="taxonomic scope" value="Eukaryota"/>
</dbReference>
<evidence type="ECO:0000256" key="6">
    <source>
        <dbReference type="RuleBase" id="RU371123"/>
    </source>
</evidence>
<dbReference type="KEGG" id="tet:TTHERM_000494269"/>
<dbReference type="Proteomes" id="UP000009168">
    <property type="component" value="Unassembled WGS sequence"/>
</dbReference>
<keyword evidence="2 6" id="KW-0285">Flavoprotein</keyword>
<dbReference type="GO" id="GO:0016971">
    <property type="term" value="F:flavin-dependent sulfhydryl oxidase activity"/>
    <property type="evidence" value="ECO:0007669"/>
    <property type="project" value="InterPro"/>
</dbReference>
<dbReference type="GO" id="GO:0050660">
    <property type="term" value="F:flavin adenine dinucleotide binding"/>
    <property type="evidence" value="ECO:0007669"/>
    <property type="project" value="TreeGrafter"/>
</dbReference>
<evidence type="ECO:0000256" key="4">
    <source>
        <dbReference type="ARBA" id="ARBA00023002"/>
    </source>
</evidence>
<keyword evidence="6" id="KW-0472">Membrane</keyword>
<dbReference type="STRING" id="312017.W7XER3"/>